<sequence>MAENNENIPWPLYNEYFSYHEKKGQNITVKCMLCLPVTKLLSTAINSSSNLRKHLQNKSTLLQQRLIAGPRERSFLGVTAHWINPSTLERESAALACKRLKGKYTFDVLARQMYSIYLDYSIQNKIVCTTTDNGSKFCKAF</sequence>
<dbReference type="PANTHER" id="PTHR47501:SF5">
    <property type="entry name" value="HAT C-TERMINAL DIMERISATION DOMAIN-CONTAINING PROTEIN"/>
    <property type="match status" value="1"/>
</dbReference>
<feature type="non-terminal residue" evidence="1">
    <location>
        <position position="1"/>
    </location>
</feature>
<dbReference type="AlphaFoldDB" id="A0A8K0GB39"/>
<name>A0A8K0GB39_IGNLU</name>
<dbReference type="EMBL" id="VTPC01019617">
    <property type="protein sequence ID" value="KAF2891913.1"/>
    <property type="molecule type" value="Genomic_DNA"/>
</dbReference>
<evidence type="ECO:0008006" key="3">
    <source>
        <dbReference type="Google" id="ProtNLM"/>
    </source>
</evidence>
<organism evidence="1 2">
    <name type="scientific">Ignelater luminosus</name>
    <name type="common">Cucubano</name>
    <name type="synonym">Pyrophorus luminosus</name>
    <dbReference type="NCBI Taxonomy" id="2038154"/>
    <lineage>
        <taxon>Eukaryota</taxon>
        <taxon>Metazoa</taxon>
        <taxon>Ecdysozoa</taxon>
        <taxon>Arthropoda</taxon>
        <taxon>Hexapoda</taxon>
        <taxon>Insecta</taxon>
        <taxon>Pterygota</taxon>
        <taxon>Neoptera</taxon>
        <taxon>Endopterygota</taxon>
        <taxon>Coleoptera</taxon>
        <taxon>Polyphaga</taxon>
        <taxon>Elateriformia</taxon>
        <taxon>Elateroidea</taxon>
        <taxon>Elateridae</taxon>
        <taxon>Agrypninae</taxon>
        <taxon>Pyrophorini</taxon>
        <taxon>Ignelater</taxon>
    </lineage>
</organism>
<dbReference type="SUPFAM" id="SSF53098">
    <property type="entry name" value="Ribonuclease H-like"/>
    <property type="match status" value="1"/>
</dbReference>
<keyword evidence="2" id="KW-1185">Reference proteome</keyword>
<reference evidence="1" key="1">
    <citation type="submission" date="2019-08" db="EMBL/GenBank/DDBJ databases">
        <title>The genome of the North American firefly Photinus pyralis.</title>
        <authorList>
            <consortium name="Photinus pyralis genome working group"/>
            <person name="Fallon T.R."/>
            <person name="Sander Lower S.E."/>
            <person name="Weng J.-K."/>
        </authorList>
    </citation>
    <scope>NUCLEOTIDE SEQUENCE</scope>
    <source>
        <strain evidence="1">TRF0915ILg1</strain>
        <tissue evidence="1">Whole body</tissue>
    </source>
</reference>
<evidence type="ECO:0000313" key="1">
    <source>
        <dbReference type="EMBL" id="KAF2891913.1"/>
    </source>
</evidence>
<gene>
    <name evidence="1" type="ORF">ILUMI_14260</name>
</gene>
<accession>A0A8K0GB39</accession>
<protein>
    <recommendedName>
        <fullName evidence="3">BED-type domain-containing protein</fullName>
    </recommendedName>
</protein>
<dbReference type="Proteomes" id="UP000801492">
    <property type="component" value="Unassembled WGS sequence"/>
</dbReference>
<dbReference type="PANTHER" id="PTHR47501">
    <property type="entry name" value="TRANSPOSASE-RELATED"/>
    <property type="match status" value="1"/>
</dbReference>
<proteinExistence type="predicted"/>
<comment type="caution">
    <text evidence="1">The sequence shown here is derived from an EMBL/GenBank/DDBJ whole genome shotgun (WGS) entry which is preliminary data.</text>
</comment>
<dbReference type="InterPro" id="IPR012337">
    <property type="entry name" value="RNaseH-like_sf"/>
</dbReference>
<evidence type="ECO:0000313" key="2">
    <source>
        <dbReference type="Proteomes" id="UP000801492"/>
    </source>
</evidence>
<dbReference type="OrthoDB" id="8912104at2759"/>